<dbReference type="AlphaFoldDB" id="A0A849KKE3"/>
<accession>A0A849KKE3</accession>
<dbReference type="Proteomes" id="UP000552954">
    <property type="component" value="Unassembled WGS sequence"/>
</dbReference>
<comment type="caution">
    <text evidence="2">The sequence shown here is derived from an EMBL/GenBank/DDBJ whole genome shotgun (WGS) entry which is preliminary data.</text>
</comment>
<gene>
    <name evidence="2" type="ORF">HK415_20010</name>
</gene>
<evidence type="ECO:0000313" key="3">
    <source>
        <dbReference type="Proteomes" id="UP000552954"/>
    </source>
</evidence>
<feature type="signal peptide" evidence="1">
    <location>
        <begin position="1"/>
        <end position="24"/>
    </location>
</feature>
<dbReference type="Pfam" id="PF01963">
    <property type="entry name" value="TraB_PrgY_gumN"/>
    <property type="match status" value="1"/>
</dbReference>
<keyword evidence="3" id="KW-1185">Reference proteome</keyword>
<reference evidence="2 3" key="2">
    <citation type="submission" date="2020-06" db="EMBL/GenBank/DDBJ databases">
        <title>Ramlibacter rhizophilus sp. nov., isolated from rhizosphere soil of national flower Mugunghwa from South Korea.</title>
        <authorList>
            <person name="Zheng-Fei Y."/>
            <person name="Huan T."/>
        </authorList>
    </citation>
    <scope>NUCLEOTIDE SEQUENCE [LARGE SCALE GENOMIC DNA]</scope>
    <source>
        <strain evidence="2 3">B156</strain>
    </source>
</reference>
<proteinExistence type="predicted"/>
<dbReference type="InterPro" id="IPR002816">
    <property type="entry name" value="TraB/PrgY/GumN_fam"/>
</dbReference>
<dbReference type="RefSeq" id="WP_171562306.1">
    <property type="nucleotide sequence ID" value="NZ_JABFCS010000001.1"/>
</dbReference>
<evidence type="ECO:0000256" key="1">
    <source>
        <dbReference type="SAM" id="SignalP"/>
    </source>
</evidence>
<evidence type="ECO:0000313" key="2">
    <source>
        <dbReference type="EMBL" id="NNU44951.1"/>
    </source>
</evidence>
<feature type="chain" id="PRO_5033064218" evidence="1">
    <location>
        <begin position="25"/>
        <end position="322"/>
    </location>
</feature>
<keyword evidence="1" id="KW-0732">Signal</keyword>
<name>A0A849KKE3_9BURK</name>
<reference evidence="2 3" key="1">
    <citation type="submission" date="2020-05" db="EMBL/GenBank/DDBJ databases">
        <authorList>
            <person name="Khan S.A."/>
            <person name="Jeon C.O."/>
            <person name="Chun B.H."/>
        </authorList>
    </citation>
    <scope>NUCLEOTIDE SEQUENCE [LARGE SCALE GENOMIC DNA]</scope>
    <source>
        <strain evidence="2 3">B156</strain>
    </source>
</reference>
<dbReference type="CDD" id="cd14789">
    <property type="entry name" value="Tiki"/>
    <property type="match status" value="1"/>
</dbReference>
<protein>
    <submittedName>
        <fullName evidence="2">TraB/GumN family protein</fullName>
    </submittedName>
</protein>
<dbReference type="PANTHER" id="PTHR40590">
    <property type="entry name" value="CYTOPLASMIC PROTEIN-RELATED"/>
    <property type="match status" value="1"/>
</dbReference>
<sequence length="322" mass="35099">MRIHAFLARCIVALCALHGALALARDSCPPAAPQAGSLNAAQLQADVRDRGFLWRLERDGRSSWLYGTVHASRMEWMIPGPRIQAALAGSEVVALELDPGDPELARVFQAAADPPRLERVAGHLRPRMERLARTACVPGEQLARMPAMLQLAMLSLADARRQGFHPEFAVDAVLWGLAQRHGKKIVALETAAAQLAALTPATEADERAMVEQGVGDLEAGEGGPLVVRLLQAWAQGDEATLASYPQWCRCMDSPAEQRFLQQVNDARNEQMARRLVALHADGQRFFAAVGALHMTGPKALQLLLRAEGFEVRRIPFPSSPRP</sequence>
<dbReference type="PANTHER" id="PTHR40590:SF1">
    <property type="entry name" value="CYTOPLASMIC PROTEIN"/>
    <property type="match status" value="1"/>
</dbReference>
<organism evidence="2 3">
    <name type="scientific">Ramlibacter montanisoli</name>
    <dbReference type="NCBI Taxonomy" id="2732512"/>
    <lineage>
        <taxon>Bacteria</taxon>
        <taxon>Pseudomonadati</taxon>
        <taxon>Pseudomonadota</taxon>
        <taxon>Betaproteobacteria</taxon>
        <taxon>Burkholderiales</taxon>
        <taxon>Comamonadaceae</taxon>
        <taxon>Ramlibacter</taxon>
    </lineage>
</organism>
<dbReference type="EMBL" id="JABFCS010000001">
    <property type="protein sequence ID" value="NNU44951.1"/>
    <property type="molecule type" value="Genomic_DNA"/>
</dbReference>
<dbReference type="InterPro" id="IPR047111">
    <property type="entry name" value="YbaP-like"/>
</dbReference>